<dbReference type="Gene3D" id="1.10.443.10">
    <property type="entry name" value="Intergrase catalytic core"/>
    <property type="match status" value="1"/>
</dbReference>
<evidence type="ECO:0000259" key="7">
    <source>
        <dbReference type="PROSITE" id="PS51900"/>
    </source>
</evidence>
<dbReference type="Pfam" id="PF22022">
    <property type="entry name" value="Phage_int_M"/>
    <property type="match status" value="1"/>
</dbReference>
<dbReference type="PROSITE" id="PS51898">
    <property type="entry name" value="TYR_RECOMBINASE"/>
    <property type="match status" value="1"/>
</dbReference>
<keyword evidence="4" id="KW-0233">DNA recombination</keyword>
<proteinExistence type="inferred from homology"/>
<sequence>MATRKGAVPKSQGIRYRLRKDGTVRGYEVRYRDPENNGKVRGKTFKTLDQAKAWQRDNLHAIQHGTYIAPEKEATTWAAVSQEWLAGHRVKLRARSIQGYEGVLSRWLSRWDHRSIASIARKDVRDLLTDIRRKGLAEETEHRIFNVASAVLIYAVQEGYLRTSPAAAVRRELRSAAQKSFQAHPLTREQAESIIGNIAEGRNRLFAQLALWTGFRAGELAGLRVRNIDRLRNVVQVDETVEDVGGKLQPGVPKTKRSRGRRVPIPKAVMDEVGAFIDAQRLKPDAYLFAARSEYFHYQNWRVRHWIPACRAAGFWHDGKPTVRPYDLRHTFASLRAAEGVPPHVLQAWMGHTTITTTMNIYTHVYDGDTRMEALVERLYGSGEDTDNVVKLEPADEA</sequence>
<evidence type="ECO:0000256" key="5">
    <source>
        <dbReference type="PROSITE-ProRule" id="PRU01248"/>
    </source>
</evidence>
<dbReference type="EMBL" id="BAABKG010000002">
    <property type="protein sequence ID" value="GAA5147300.1"/>
    <property type="molecule type" value="Genomic_DNA"/>
</dbReference>
<dbReference type="InterPro" id="IPR050808">
    <property type="entry name" value="Phage_Integrase"/>
</dbReference>
<dbReference type="Proteomes" id="UP001500221">
    <property type="component" value="Unassembled WGS sequence"/>
</dbReference>
<evidence type="ECO:0000256" key="4">
    <source>
        <dbReference type="ARBA" id="ARBA00023172"/>
    </source>
</evidence>
<comment type="caution">
    <text evidence="8">The sequence shown here is derived from an EMBL/GenBank/DDBJ whole genome shotgun (WGS) entry which is preliminary data.</text>
</comment>
<dbReference type="InterPro" id="IPR010998">
    <property type="entry name" value="Integrase_recombinase_N"/>
</dbReference>
<dbReference type="InterPro" id="IPR011010">
    <property type="entry name" value="DNA_brk_join_enz"/>
</dbReference>
<dbReference type="InterPro" id="IPR013762">
    <property type="entry name" value="Integrase-like_cat_sf"/>
</dbReference>
<keyword evidence="3 5" id="KW-0238">DNA-binding</keyword>
<name>A0ABP9PIT7_9ACTN</name>
<evidence type="ECO:0000256" key="1">
    <source>
        <dbReference type="ARBA" id="ARBA00008857"/>
    </source>
</evidence>
<evidence type="ECO:0000259" key="6">
    <source>
        <dbReference type="PROSITE" id="PS51898"/>
    </source>
</evidence>
<dbReference type="Pfam" id="PF00589">
    <property type="entry name" value="Phage_integrase"/>
    <property type="match status" value="1"/>
</dbReference>
<dbReference type="CDD" id="cd01189">
    <property type="entry name" value="INT_ICEBs1_C_like"/>
    <property type="match status" value="1"/>
</dbReference>
<dbReference type="InterPro" id="IPR053876">
    <property type="entry name" value="Phage_int_M"/>
</dbReference>
<evidence type="ECO:0000256" key="3">
    <source>
        <dbReference type="ARBA" id="ARBA00023125"/>
    </source>
</evidence>
<gene>
    <name evidence="8" type="ORF">GCM10023340_19510</name>
</gene>
<reference evidence="9" key="1">
    <citation type="journal article" date="2019" name="Int. J. Syst. Evol. Microbiol.">
        <title>The Global Catalogue of Microorganisms (GCM) 10K type strain sequencing project: providing services to taxonomists for standard genome sequencing and annotation.</title>
        <authorList>
            <consortium name="The Broad Institute Genomics Platform"/>
            <consortium name="The Broad Institute Genome Sequencing Center for Infectious Disease"/>
            <person name="Wu L."/>
            <person name="Ma J."/>
        </authorList>
    </citation>
    <scope>NUCLEOTIDE SEQUENCE [LARGE SCALE GENOMIC DNA]</scope>
    <source>
        <strain evidence="9">JCM 18459</strain>
    </source>
</reference>
<accession>A0ABP9PIT7</accession>
<comment type="similarity">
    <text evidence="1">Belongs to the 'phage' integrase family.</text>
</comment>
<keyword evidence="9" id="KW-1185">Reference proteome</keyword>
<dbReference type="PROSITE" id="PS51900">
    <property type="entry name" value="CB"/>
    <property type="match status" value="1"/>
</dbReference>
<evidence type="ECO:0000313" key="8">
    <source>
        <dbReference type="EMBL" id="GAA5147300.1"/>
    </source>
</evidence>
<feature type="domain" description="Core-binding (CB)" evidence="7">
    <location>
        <begin position="75"/>
        <end position="156"/>
    </location>
</feature>
<organism evidence="8 9">
    <name type="scientific">Nocardioides marinquilinus</name>
    <dbReference type="NCBI Taxonomy" id="1210400"/>
    <lineage>
        <taxon>Bacteria</taxon>
        <taxon>Bacillati</taxon>
        <taxon>Actinomycetota</taxon>
        <taxon>Actinomycetes</taxon>
        <taxon>Propionibacteriales</taxon>
        <taxon>Nocardioidaceae</taxon>
        <taxon>Nocardioides</taxon>
    </lineage>
</organism>
<dbReference type="PANTHER" id="PTHR30629:SF2">
    <property type="entry name" value="PROPHAGE INTEGRASE INTS-RELATED"/>
    <property type="match status" value="1"/>
</dbReference>
<protein>
    <recommendedName>
        <fullName evidence="10">Site-specific integrase</fullName>
    </recommendedName>
</protein>
<evidence type="ECO:0008006" key="10">
    <source>
        <dbReference type="Google" id="ProtNLM"/>
    </source>
</evidence>
<dbReference type="PANTHER" id="PTHR30629">
    <property type="entry name" value="PROPHAGE INTEGRASE"/>
    <property type="match status" value="1"/>
</dbReference>
<dbReference type="SUPFAM" id="SSF56349">
    <property type="entry name" value="DNA breaking-rejoining enzymes"/>
    <property type="match status" value="1"/>
</dbReference>
<evidence type="ECO:0000313" key="9">
    <source>
        <dbReference type="Proteomes" id="UP001500221"/>
    </source>
</evidence>
<dbReference type="InterPro" id="IPR002104">
    <property type="entry name" value="Integrase_catalytic"/>
</dbReference>
<dbReference type="Gene3D" id="1.10.150.130">
    <property type="match status" value="1"/>
</dbReference>
<keyword evidence="2" id="KW-0229">DNA integration</keyword>
<feature type="domain" description="Tyr recombinase" evidence="6">
    <location>
        <begin position="181"/>
        <end position="376"/>
    </location>
</feature>
<dbReference type="InterPro" id="IPR044068">
    <property type="entry name" value="CB"/>
</dbReference>
<evidence type="ECO:0000256" key="2">
    <source>
        <dbReference type="ARBA" id="ARBA00022908"/>
    </source>
</evidence>